<sequence length="975" mass="109943">MVLQRDSQTGQVVSLGVDHNNNPLFADAELGESRRAYMKLVEDENKLERLIELIDRANNPVRNLETSRDAPLLYQEHDPIDDDILGCPNAEDRPGMWVQVQTFGVKAVDPDAPFLNRLAHFCREAGIRQFGNSRCLRNKEMIEDVMPSCEWPQFREWAVTLSSCHASFAPEEKVTRAYFHLFAAIDACQSLLFEYHQEAKQLTGELIGKEQQTWNIDIFGVGEVIYWMLTTLDTKINPSLEGRWAPDFLPMHITAPAVARAIAMSKEMEICPNRFWNLAGVAERKQVDLPGLMETAVRHSQLRHAQHNNCTPGFCTFTTLDSTKMQQLHKCNDKECLEQGHLWFNPKLLNESVNSDGRTVWSISEPFRVLQTGSYIAISHVWSDGTGIGLQEVGKVNRCLFEFFAKIISELGHAGIWWDTISIPTDREGRRKAINEMHTNYSNAAATLLHDEYLVNYEWADDGSPCIALALSSWLTRGWTALELIMSDTVFVLFKGKDGQPVVKDLDKDILAKDPGRTTRAHWIASTIIRRLRKKDIDNVSNLMAILKPRNTSWERDRMIIAGLLAGLDDIPSNIQQDQITKQVISRIYRLNPSSVLHGQVTIAETGGWSWCPLSLYHMPVETFGDLSEGGNVLGITPCMVDADGVLLGSWHYRALEMEEIMLGRIVSSSNEMTVVLKTEDALRRWEYCLLLREHNRGGPGQGFLVIPVRRHTEGPTKFIHCRFVGSVRDCSLPRTGEYDARFTYGYFKIGMEGKTEIRGQELCNDDSSKTQVNESFEWLHGKIWIGDSLNGQLLAMHPDSNAEMTKAFALRAEDKQPSPDPQSMFTGKMAFYCSSNVGLSPEPVFVIKYGPNSNSRRILSRLTAEQSWPPETIPAQDRTYYNQNDVSPGPPAFSTELFRLKSEKPPVTFAALDSALLTPDMQTPYKGVWIGCFPVTGYDFVLFHQPSKYQLEVVKLTGGPLGPRGSVAMEQVTL</sequence>
<dbReference type="PANTHER" id="PTHR39596">
    <property type="match status" value="1"/>
</dbReference>
<dbReference type="Pfam" id="PF12014">
    <property type="entry name" value="Cyclin_D1_bind"/>
    <property type="match status" value="1"/>
</dbReference>
<proteinExistence type="predicted"/>
<protein>
    <recommendedName>
        <fullName evidence="3">Heterokaryon incompatibility domain-containing protein</fullName>
    </recommendedName>
</protein>
<evidence type="ECO:0000313" key="2">
    <source>
        <dbReference type="Proteomes" id="UP000653565"/>
    </source>
</evidence>
<dbReference type="PANTHER" id="PTHR39596:SF2">
    <property type="entry name" value="HET DOMAIN PROTEIN (AFU_ORTHOLOGUE AFUA_1G17550)-RELATED"/>
    <property type="match status" value="1"/>
</dbReference>
<organism evidence="1 2">
    <name type="scientific">Aspergillus fumigatiaffinis</name>
    <dbReference type="NCBI Taxonomy" id="340414"/>
    <lineage>
        <taxon>Eukaryota</taxon>
        <taxon>Fungi</taxon>
        <taxon>Dikarya</taxon>
        <taxon>Ascomycota</taxon>
        <taxon>Pezizomycotina</taxon>
        <taxon>Eurotiomycetes</taxon>
        <taxon>Eurotiomycetidae</taxon>
        <taxon>Eurotiales</taxon>
        <taxon>Aspergillaceae</taxon>
        <taxon>Aspergillus</taxon>
        <taxon>Aspergillus subgen. Fumigati</taxon>
    </lineage>
</organism>
<dbReference type="Proteomes" id="UP000653565">
    <property type="component" value="Unassembled WGS sequence"/>
</dbReference>
<dbReference type="EMBL" id="JAAAPX010000241">
    <property type="protein sequence ID" value="KAF4226493.1"/>
    <property type="molecule type" value="Genomic_DNA"/>
</dbReference>
<reference evidence="1" key="1">
    <citation type="journal article" date="2020" name="bioRxiv">
        <title>Genomic and phenotypic heterogeneity of clinical isolates of the human pathogens Aspergillus fumigatus, Aspergillus lentulus and Aspergillus fumigatiaffinis.</title>
        <authorList>
            <person name="dos Santos R.A.C."/>
            <person name="Steenwyk J.L."/>
            <person name="Rivero-Menendez O."/>
            <person name="Mead M.E."/>
            <person name="Silva L.P."/>
            <person name="Bastos R.W."/>
            <person name="Alastruey-Izquierdo A."/>
            <person name="Goldman G.H."/>
            <person name="Rokas A."/>
        </authorList>
    </citation>
    <scope>NUCLEOTIDE SEQUENCE</scope>
    <source>
        <strain evidence="1">CNM-CM6805</strain>
    </source>
</reference>
<evidence type="ECO:0000313" key="1">
    <source>
        <dbReference type="EMBL" id="KAF4226493.1"/>
    </source>
</evidence>
<dbReference type="AlphaFoldDB" id="A0A8H4GQV1"/>
<keyword evidence="2" id="KW-1185">Reference proteome</keyword>
<reference evidence="1" key="2">
    <citation type="submission" date="2020-04" db="EMBL/GenBank/DDBJ databases">
        <authorList>
            <person name="Santos R.A.C."/>
            <person name="Steenwyk J.L."/>
            <person name="Rivero-Menendez O."/>
            <person name="Mead M.E."/>
            <person name="Silva L.P."/>
            <person name="Bastos R.W."/>
            <person name="Alastruey-Izquierdo A."/>
            <person name="Goldman G.H."/>
            <person name="Rokas A."/>
        </authorList>
    </citation>
    <scope>NUCLEOTIDE SEQUENCE</scope>
    <source>
        <strain evidence="1">CNM-CM6805</strain>
    </source>
</reference>
<accession>A0A8H4GQV1</accession>
<evidence type="ECO:0008006" key="3">
    <source>
        <dbReference type="Google" id="ProtNLM"/>
    </source>
</evidence>
<name>A0A8H4GQV1_9EURO</name>
<gene>
    <name evidence="1" type="ORF">CNMCM6805_004531</name>
</gene>
<comment type="caution">
    <text evidence="1">The sequence shown here is derived from an EMBL/GenBank/DDBJ whole genome shotgun (WGS) entry which is preliminary data.</text>
</comment>